<proteinExistence type="predicted"/>
<dbReference type="OrthoDB" id="1697664at2"/>
<evidence type="ECO:0000313" key="2">
    <source>
        <dbReference type="Proteomes" id="UP000030643"/>
    </source>
</evidence>
<dbReference type="AlphaFoldDB" id="A0A069CWX4"/>
<reference evidence="2" key="1">
    <citation type="journal article" date="2014" name="Genome Announc.">
        <title>Draft genome sequence of Weissella oryzae SG25T, isolated from fermented rice grains.</title>
        <authorList>
            <person name="Tanizawa Y."/>
            <person name="Fujisawa T."/>
            <person name="Mochizuki T."/>
            <person name="Kaminuma E."/>
            <person name="Suzuki Y."/>
            <person name="Nakamura Y."/>
            <person name="Tohno M."/>
        </authorList>
    </citation>
    <scope>NUCLEOTIDE SEQUENCE [LARGE SCALE GENOMIC DNA]</scope>
    <source>
        <strain evidence="2">DSM 25784 / JCM 18191 / LMG 30913 / SG25</strain>
    </source>
</reference>
<dbReference type="eggNOG" id="ENOG5032V6T">
    <property type="taxonomic scope" value="Bacteria"/>
</dbReference>
<sequence>MEKKVIIGGKEVRLVSSGATPIFYKNAFKADFFEDFGEIMEIADTASKAKKGQEMKALLPMFKSGQIAKLYNFMWVYAKNADQSIKPLDEWIESFDEFPLFDFLQELMDLMMSSITTKKG</sequence>
<evidence type="ECO:0000313" key="1">
    <source>
        <dbReference type="EMBL" id="GAK31979.1"/>
    </source>
</evidence>
<keyword evidence="2" id="KW-1185">Reference proteome</keyword>
<name>A0A069CWX4_WEIOS</name>
<dbReference type="Proteomes" id="UP000030643">
    <property type="component" value="Unassembled WGS sequence"/>
</dbReference>
<dbReference type="RefSeq" id="WP_027699873.1">
    <property type="nucleotide sequence ID" value="NZ_DF820505.1"/>
</dbReference>
<protein>
    <recommendedName>
        <fullName evidence="3">Prophage protein</fullName>
    </recommendedName>
</protein>
<organism evidence="1 2">
    <name type="scientific">Weissella oryzae (strain DSM 25784 / JCM 18191 / LMG 30913 / SG25)</name>
    <dbReference type="NCBI Taxonomy" id="1329250"/>
    <lineage>
        <taxon>Bacteria</taxon>
        <taxon>Bacillati</taxon>
        <taxon>Bacillota</taxon>
        <taxon>Bacilli</taxon>
        <taxon>Lactobacillales</taxon>
        <taxon>Lactobacillaceae</taxon>
        <taxon>Weissella</taxon>
    </lineage>
</organism>
<gene>
    <name evidence="1" type="ORF">WOSG25_220070</name>
</gene>
<dbReference type="STRING" id="1329250.WOSG25_220070"/>
<accession>A0A069CWX4</accession>
<evidence type="ECO:0008006" key="3">
    <source>
        <dbReference type="Google" id="ProtNLM"/>
    </source>
</evidence>
<dbReference type="EMBL" id="DF820505">
    <property type="protein sequence ID" value="GAK31979.1"/>
    <property type="molecule type" value="Genomic_DNA"/>
</dbReference>